<dbReference type="Pfam" id="PF07969">
    <property type="entry name" value="Amidohydro_3"/>
    <property type="match status" value="1"/>
</dbReference>
<evidence type="ECO:0000259" key="1">
    <source>
        <dbReference type="Pfam" id="PF07969"/>
    </source>
</evidence>
<dbReference type="AlphaFoldDB" id="A0A1G2M3K1"/>
<dbReference type="InterPro" id="IPR013108">
    <property type="entry name" value="Amidohydro_3"/>
</dbReference>
<feature type="domain" description="Amidohydrolase 3" evidence="1">
    <location>
        <begin position="66"/>
        <end position="536"/>
    </location>
</feature>
<organism evidence="2 3">
    <name type="scientific">Candidatus Taylorbacteria bacterium RIFCSPHIGHO2_01_FULL_46_22b</name>
    <dbReference type="NCBI Taxonomy" id="1802301"/>
    <lineage>
        <taxon>Bacteria</taxon>
        <taxon>Candidatus Tayloriibacteriota</taxon>
    </lineage>
</organism>
<dbReference type="SUPFAM" id="SSF51556">
    <property type="entry name" value="Metallo-dependent hydrolases"/>
    <property type="match status" value="1"/>
</dbReference>
<comment type="caution">
    <text evidence="2">The sequence shown here is derived from an EMBL/GenBank/DDBJ whole genome shotgun (WGS) entry which is preliminary data.</text>
</comment>
<name>A0A1G2M3K1_9BACT</name>
<dbReference type="Gene3D" id="2.30.40.10">
    <property type="entry name" value="Urease, subunit C, domain 1"/>
    <property type="match status" value="1"/>
</dbReference>
<dbReference type="STRING" id="1802301.A2664_03620"/>
<dbReference type="Gene3D" id="3.10.310.70">
    <property type="match status" value="1"/>
</dbReference>
<evidence type="ECO:0000313" key="2">
    <source>
        <dbReference type="EMBL" id="OHA17679.1"/>
    </source>
</evidence>
<evidence type="ECO:0000313" key="3">
    <source>
        <dbReference type="Proteomes" id="UP000178873"/>
    </source>
</evidence>
<dbReference type="PANTHER" id="PTHR22642:SF2">
    <property type="entry name" value="PROTEIN LONG AFTER FAR-RED 3"/>
    <property type="match status" value="1"/>
</dbReference>
<accession>A0A1G2M3K1</accession>
<reference evidence="2 3" key="1">
    <citation type="journal article" date="2016" name="Nat. Commun.">
        <title>Thousands of microbial genomes shed light on interconnected biogeochemical processes in an aquifer system.</title>
        <authorList>
            <person name="Anantharaman K."/>
            <person name="Brown C.T."/>
            <person name="Hug L.A."/>
            <person name="Sharon I."/>
            <person name="Castelle C.J."/>
            <person name="Probst A.J."/>
            <person name="Thomas B.C."/>
            <person name="Singh A."/>
            <person name="Wilkins M.J."/>
            <person name="Karaoz U."/>
            <person name="Brodie E.L."/>
            <person name="Williams K.H."/>
            <person name="Hubbard S.S."/>
            <person name="Banfield J.F."/>
        </authorList>
    </citation>
    <scope>NUCLEOTIDE SEQUENCE [LARGE SCALE GENOMIC DNA]</scope>
</reference>
<proteinExistence type="predicted"/>
<dbReference type="Proteomes" id="UP000178873">
    <property type="component" value="Unassembled WGS sequence"/>
</dbReference>
<dbReference type="InterPro" id="IPR011059">
    <property type="entry name" value="Metal-dep_hydrolase_composite"/>
</dbReference>
<sequence length="538" mass="59052">MKTKENGLSVFTPRIAISGGIAYNDLAVVVDATGLIVKSGALQDVGGWVYAQRRDHHAKIVVEQVGGLLIPGLTDAHTHPALYASLAMMSSVSLYGCTTVAEIINRLRPAPLSGSIIATGWNNSVVPSLSGRDLDEAFPDRKVIVYDPSFHGAIVSRPMGADIEELLRSRPHVAGCLTKDGRATEDCGLAGMEVGESAFSQLELEMAIEALLLKYLKQGITGVHDLCMRTEMQIRAVLSLRNRWQEKYGFEFPITRIYLRPEHITFLVNNLPDLESEGLFTGSDFRRMVGLKLFADGSFGARTAALSQPYLGTGCKGLWFDSPEYVEDSLCQAAKHGITTVAMHAIGDSGVQEALLTAKRWQKLASTRGFSQVFRIEHFELPLPLKETLQMAKDLGVWVCPQPNFLLDAPYRDRLGDRVEWICPHRAILDAEINTMTGTDGMPDSNLYAIYLATHAKYAHQRLSLPDAIDAATVAVGRFEGDNRGTLAEGQKADLLVADELLHKMLIEGDADDVYDPNKITALERQIKEVYKSGQPAR</sequence>
<dbReference type="PANTHER" id="PTHR22642">
    <property type="entry name" value="IMIDAZOLONEPROPIONASE"/>
    <property type="match status" value="1"/>
</dbReference>
<dbReference type="EMBL" id="MHRF01000013">
    <property type="protein sequence ID" value="OHA17679.1"/>
    <property type="molecule type" value="Genomic_DNA"/>
</dbReference>
<protein>
    <recommendedName>
        <fullName evidence="1">Amidohydrolase 3 domain-containing protein</fullName>
    </recommendedName>
</protein>
<gene>
    <name evidence="2" type="ORF">A2664_03620</name>
</gene>
<dbReference type="GO" id="GO:0016810">
    <property type="term" value="F:hydrolase activity, acting on carbon-nitrogen (but not peptide) bonds"/>
    <property type="evidence" value="ECO:0007669"/>
    <property type="project" value="InterPro"/>
</dbReference>
<dbReference type="InterPro" id="IPR032466">
    <property type="entry name" value="Metal_Hydrolase"/>
</dbReference>
<dbReference type="Gene3D" id="3.20.20.140">
    <property type="entry name" value="Metal-dependent hydrolases"/>
    <property type="match status" value="1"/>
</dbReference>